<evidence type="ECO:0000256" key="3">
    <source>
        <dbReference type="ARBA" id="ARBA00022705"/>
    </source>
</evidence>
<gene>
    <name evidence="7" type="ORF">OT_ostta12g00110</name>
</gene>
<dbReference type="GO" id="GO:0006271">
    <property type="term" value="P:DNA strand elongation involved in DNA replication"/>
    <property type="evidence" value="ECO:0007669"/>
    <property type="project" value="TreeGrafter"/>
</dbReference>
<dbReference type="KEGG" id="ota:OT_ostta12g00110"/>
<dbReference type="InParanoid" id="Q00YE0"/>
<organism evidence="7 8">
    <name type="scientific">Ostreococcus tauri</name>
    <name type="common">Marine green alga</name>
    <dbReference type="NCBI Taxonomy" id="70448"/>
    <lineage>
        <taxon>Eukaryota</taxon>
        <taxon>Viridiplantae</taxon>
        <taxon>Chlorophyta</taxon>
        <taxon>Mamiellophyceae</taxon>
        <taxon>Mamiellales</taxon>
        <taxon>Bathycoccaceae</taxon>
        <taxon>Ostreococcus</taxon>
    </lineage>
</organism>
<reference evidence="8" key="1">
    <citation type="journal article" date="2006" name="Proc. Natl. Acad. Sci. U.S.A.">
        <title>Genome analysis of the smallest free-living eukaryote Ostreococcus tauri unveils many unique features.</title>
        <authorList>
            <person name="Derelle E."/>
            <person name="Ferraz C."/>
            <person name="Rombauts S."/>
            <person name="Rouze P."/>
            <person name="Worden A.Z."/>
            <person name="Robbens S."/>
            <person name="Partensky F."/>
            <person name="Degroeve S."/>
            <person name="Echeynie S."/>
            <person name="Cooke R."/>
            <person name="Saeys Y."/>
            <person name="Wuyts J."/>
            <person name="Jabbari K."/>
            <person name="Bowler C."/>
            <person name="Panaud O."/>
            <person name="Piegu B."/>
            <person name="Ball S.G."/>
            <person name="Ral J.-P."/>
            <person name="Bouget F.-Y."/>
            <person name="Piganeau G."/>
            <person name="De Baets B."/>
            <person name="Picard A."/>
            <person name="Delseny M."/>
            <person name="Demaille J."/>
            <person name="Van de Peer Y."/>
            <person name="Moreau H."/>
        </authorList>
    </citation>
    <scope>NUCLEOTIDE SEQUENCE [LARGE SCALE GENOMIC DNA]</scope>
    <source>
        <strain evidence="8">OTTH 0595 / CCAP 157/2 / RCC745</strain>
    </source>
</reference>
<keyword evidence="8" id="KW-1185">Reference proteome</keyword>
<keyword evidence="4" id="KW-0539">Nucleus</keyword>
<evidence type="ECO:0000313" key="7">
    <source>
        <dbReference type="EMBL" id="CAL57111.1"/>
    </source>
</evidence>
<dbReference type="InterPro" id="IPR024826">
    <property type="entry name" value="DNA_pol_delta/II_ssu"/>
</dbReference>
<dbReference type="Gene3D" id="2.40.50.430">
    <property type="match status" value="1"/>
</dbReference>
<dbReference type="STRING" id="70448.Q00YE0"/>
<dbReference type="OrthoDB" id="3763at2759"/>
<dbReference type="FunCoup" id="Q00YE0">
    <property type="interactions" value="1630"/>
</dbReference>
<dbReference type="Pfam" id="PF04042">
    <property type="entry name" value="DNA_pol_E_B"/>
    <property type="match status" value="1"/>
</dbReference>
<dbReference type="Proteomes" id="UP000009170">
    <property type="component" value="Unassembled WGS sequence"/>
</dbReference>
<sequence>MACAVERARGTRDGSTTNEKYALTGRVDHGQYYQLYYNRLMALKPRAVASARARWPNAPVRGVLELKEHEPCVVVGTVYKEMKDKPIILDEYVKDFEREVYEAKRIERGNYCREDDRLEFEDEGARVRVLGVDAGRFVTGVVCAFKGRATSKGEFEVEDAAVFAPARGGEDAVTTADGDAKYVCLVSGLELGGRGSSAENLARNQMFVDYVTGASVMDSDAASDCDAAHICQVVVAGGTLNVNAPSLDDSTASAAASAAAVKELDLMFTEIASAVPVDVMSGKSDPTNKAMPQQPLHPVYFTEATRFEKTMRLATNPHEFSVDNISFLGTSGQNVDDVLTFSTIGADDVSSSFSGDDAAKPAVAALSQTLRWQHVAPSAPDTLACYPFKDRDPFVIDTIPRVYFAGCQEAFGADRVAHERGETLVVSVPRFSTTGCVVLIDVRTLECRVTRLA</sequence>
<comment type="subcellular location">
    <subcellularLocation>
        <location evidence="1">Nucleus</location>
    </subcellularLocation>
</comment>
<reference evidence="7 8" key="2">
    <citation type="journal article" date="2014" name="BMC Genomics">
        <title>An improved genome of the model marine alga Ostreococcus tauri unfolds by assessing Illumina de novo assemblies.</title>
        <authorList>
            <person name="Blanc-Mathieu R."/>
            <person name="Verhelst B."/>
            <person name="Derelle E."/>
            <person name="Rombauts S."/>
            <person name="Bouget F.Y."/>
            <person name="Carre I."/>
            <person name="Chateau A."/>
            <person name="Eyre-Walker A."/>
            <person name="Grimsley N."/>
            <person name="Moreau H."/>
            <person name="Piegu B."/>
            <person name="Rivals E."/>
            <person name="Schackwitz W."/>
            <person name="Van de Peer Y."/>
            <person name="Piganeau G."/>
        </authorList>
    </citation>
    <scope>NUCLEOTIDE SEQUENCE [LARGE SCALE GENOMIC DNA]</scope>
    <source>
        <strain evidence="8">OTTH 0595 / CCAP 157/2 / RCC745</strain>
    </source>
</reference>
<protein>
    <submittedName>
        <fullName evidence="7">DNA polymerase alpha/epsilon, subunit B</fullName>
    </submittedName>
</protein>
<accession>Q00YE0</accession>
<evidence type="ECO:0000313" key="8">
    <source>
        <dbReference type="Proteomes" id="UP000009170"/>
    </source>
</evidence>
<dbReference type="PANTHER" id="PTHR10416">
    <property type="entry name" value="DNA POLYMERASE DELTA SUBUNIT 2"/>
    <property type="match status" value="1"/>
</dbReference>
<proteinExistence type="inferred from homology"/>
<dbReference type="Pfam" id="PF18018">
    <property type="entry name" value="DNA_pol_D_N"/>
    <property type="match status" value="1"/>
</dbReference>
<keyword evidence="3" id="KW-0235">DNA replication</keyword>
<evidence type="ECO:0000259" key="6">
    <source>
        <dbReference type="Pfam" id="PF18018"/>
    </source>
</evidence>
<feature type="domain" description="DNA polymerase delta subunit OB-fold" evidence="6">
    <location>
        <begin position="31"/>
        <end position="159"/>
    </location>
</feature>
<dbReference type="EMBL" id="CAID01000012">
    <property type="protein sequence ID" value="CAL57111.1"/>
    <property type="molecule type" value="Genomic_DNA"/>
</dbReference>
<dbReference type="InterPro" id="IPR041863">
    <property type="entry name" value="PolD2_C"/>
</dbReference>
<evidence type="ECO:0000256" key="2">
    <source>
        <dbReference type="ARBA" id="ARBA00006035"/>
    </source>
</evidence>
<dbReference type="PANTHER" id="PTHR10416:SF0">
    <property type="entry name" value="DNA POLYMERASE DELTA SUBUNIT 2"/>
    <property type="match status" value="1"/>
</dbReference>
<comment type="similarity">
    <text evidence="2">Belongs to the DNA polymerase delta/II small subunit family.</text>
</comment>
<evidence type="ECO:0000256" key="1">
    <source>
        <dbReference type="ARBA" id="ARBA00004123"/>
    </source>
</evidence>
<evidence type="ECO:0000256" key="4">
    <source>
        <dbReference type="ARBA" id="ARBA00023242"/>
    </source>
</evidence>
<dbReference type="GeneID" id="9835960"/>
<dbReference type="GO" id="GO:0043625">
    <property type="term" value="C:delta DNA polymerase complex"/>
    <property type="evidence" value="ECO:0007669"/>
    <property type="project" value="TreeGrafter"/>
</dbReference>
<comment type="caution">
    <text evidence="7">The sequence shown here is derived from an EMBL/GenBank/DDBJ whole genome shotgun (WGS) entry which is preliminary data.</text>
</comment>
<evidence type="ECO:0000259" key="5">
    <source>
        <dbReference type="Pfam" id="PF04042"/>
    </source>
</evidence>
<dbReference type="GO" id="GO:0003677">
    <property type="term" value="F:DNA binding"/>
    <property type="evidence" value="ECO:0007669"/>
    <property type="project" value="InterPro"/>
</dbReference>
<dbReference type="OMA" id="HCILIGT"/>
<dbReference type="RefSeq" id="XP_003082165.1">
    <property type="nucleotide sequence ID" value="XM_003082117.1"/>
</dbReference>
<dbReference type="InterPro" id="IPR007185">
    <property type="entry name" value="DNA_pol_a/d/e_bsu"/>
</dbReference>
<dbReference type="CDD" id="cd07387">
    <property type="entry name" value="MPP_PolD2_C"/>
    <property type="match status" value="1"/>
</dbReference>
<dbReference type="AlphaFoldDB" id="Q00YE0"/>
<name>Q00YE0_OSTTA</name>
<dbReference type="Gene3D" id="3.60.21.50">
    <property type="match status" value="1"/>
</dbReference>
<feature type="domain" description="DNA polymerase alpha/delta/epsilon subunit B" evidence="5">
    <location>
        <begin position="184"/>
        <end position="411"/>
    </location>
</feature>
<dbReference type="InterPro" id="IPR040663">
    <property type="entry name" value="DNA_pol_D_N"/>
</dbReference>